<evidence type="ECO:0000313" key="4">
    <source>
        <dbReference type="Proteomes" id="UP000273982"/>
    </source>
</evidence>
<accession>A0A3G8M3M3</accession>
<dbReference type="InterPro" id="IPR047216">
    <property type="entry name" value="Endonuclease_DUF559_bact"/>
</dbReference>
<feature type="domain" description="DUF559" evidence="2">
    <location>
        <begin position="10"/>
        <end position="112"/>
    </location>
</feature>
<dbReference type="PANTHER" id="PTHR38590:SF1">
    <property type="entry name" value="BLL0828 PROTEIN"/>
    <property type="match status" value="1"/>
</dbReference>
<dbReference type="PANTHER" id="PTHR38590">
    <property type="entry name" value="BLL0828 PROTEIN"/>
    <property type="match status" value="1"/>
</dbReference>
<dbReference type="SUPFAM" id="SSF52980">
    <property type="entry name" value="Restriction endonuclease-like"/>
    <property type="match status" value="1"/>
</dbReference>
<feature type="region of interest" description="Disordered" evidence="1">
    <location>
        <begin position="115"/>
        <end position="146"/>
    </location>
</feature>
<dbReference type="RefSeq" id="WP_124738322.1">
    <property type="nucleotide sequence ID" value="NZ_CP034086.1"/>
</dbReference>
<dbReference type="EMBL" id="CP034086">
    <property type="protein sequence ID" value="AZG76536.1"/>
    <property type="molecule type" value="Genomic_DNA"/>
</dbReference>
<dbReference type="CDD" id="cd01038">
    <property type="entry name" value="Endonuclease_DUF559"/>
    <property type="match status" value="1"/>
</dbReference>
<protein>
    <submittedName>
        <fullName evidence="3">DUF559 domain-containing protein</fullName>
    </submittedName>
</protein>
<dbReference type="AlphaFoldDB" id="A0A3G8M3M3"/>
<dbReference type="Pfam" id="PF04480">
    <property type="entry name" value="DUF559"/>
    <property type="match status" value="1"/>
</dbReference>
<dbReference type="InterPro" id="IPR011335">
    <property type="entry name" value="Restrct_endonuc-II-like"/>
</dbReference>
<name>A0A3G8M3M3_9HYPH</name>
<gene>
    <name evidence="3" type="ORF">EHO51_07220</name>
</gene>
<dbReference type="InterPro" id="IPR007569">
    <property type="entry name" value="DUF559"/>
</dbReference>
<organism evidence="3 4">
    <name type="scientific">Methylocystis rosea</name>
    <dbReference type="NCBI Taxonomy" id="173366"/>
    <lineage>
        <taxon>Bacteria</taxon>
        <taxon>Pseudomonadati</taxon>
        <taxon>Pseudomonadota</taxon>
        <taxon>Alphaproteobacteria</taxon>
        <taxon>Hyphomicrobiales</taxon>
        <taxon>Methylocystaceae</taxon>
        <taxon>Methylocystis</taxon>
    </lineage>
</organism>
<feature type="compositionally biased region" description="Polar residues" evidence="1">
    <location>
        <begin position="136"/>
        <end position="146"/>
    </location>
</feature>
<dbReference type="Proteomes" id="UP000273982">
    <property type="component" value="Chromosome"/>
</dbReference>
<reference evidence="3 4" key="1">
    <citation type="submission" date="2018-11" db="EMBL/GenBank/DDBJ databases">
        <title>Genome squencing of methanotrophic bacteria isolated from alkaline groundwater in Korea.</title>
        <authorList>
            <person name="Nguyen L.N."/>
        </authorList>
    </citation>
    <scope>NUCLEOTIDE SEQUENCE [LARGE SCALE GENOMIC DNA]</scope>
    <source>
        <strain evidence="3 4">GW6</strain>
    </source>
</reference>
<evidence type="ECO:0000256" key="1">
    <source>
        <dbReference type="SAM" id="MobiDB-lite"/>
    </source>
</evidence>
<dbReference type="Gene3D" id="3.40.960.10">
    <property type="entry name" value="VSR Endonuclease"/>
    <property type="match status" value="1"/>
</dbReference>
<evidence type="ECO:0000259" key="2">
    <source>
        <dbReference type="Pfam" id="PF04480"/>
    </source>
</evidence>
<evidence type="ECO:0000313" key="3">
    <source>
        <dbReference type="EMBL" id="AZG76536.1"/>
    </source>
</evidence>
<dbReference type="KEGG" id="mros:EHO51_07220"/>
<proteinExistence type="predicted"/>
<sequence length="146" mass="16496">MTHGKLPKVAFARNLRRDMSNAERKLWAALRGHRFHGLQFRRQAPCGPYIADFLCHAAQLVIEVDGATHSTDAELARDNRRDAWFEDNGFSVLRVTNAAVYAEFDGVLETIRLRAEDRLPPPQPSPASRERESDSGLANTSRALRR</sequence>